<gene>
    <name evidence="13" type="ORF">ACA1_089960</name>
</gene>
<dbReference type="Gene3D" id="3.30.200.20">
    <property type="entry name" value="Phosphorylase Kinase, domain 1"/>
    <property type="match status" value="1"/>
</dbReference>
<dbReference type="FunFam" id="3.30.200.20:FF:000180">
    <property type="entry name" value="serine/threonine-protein kinase STY46-like"/>
    <property type="match status" value="1"/>
</dbReference>
<name>L8GVS6_ACACF</name>
<evidence type="ECO:0000256" key="8">
    <source>
        <dbReference type="PROSITE-ProRule" id="PRU00191"/>
    </source>
</evidence>
<keyword evidence="10" id="KW-0175">Coiled coil</keyword>
<evidence type="ECO:0000256" key="9">
    <source>
        <dbReference type="PROSITE-ProRule" id="PRU10141"/>
    </source>
</evidence>
<dbReference type="PROSITE" id="PS50011">
    <property type="entry name" value="PROTEIN_KINASE_DOM"/>
    <property type="match status" value="1"/>
</dbReference>
<dbReference type="InterPro" id="IPR000719">
    <property type="entry name" value="Prot_kinase_dom"/>
</dbReference>
<keyword evidence="5 9" id="KW-0067">ATP-binding</keyword>
<dbReference type="OMA" id="ICSIKGF"/>
<evidence type="ECO:0000256" key="4">
    <source>
        <dbReference type="ARBA" id="ARBA00022777"/>
    </source>
</evidence>
<dbReference type="VEuPathDB" id="AmoebaDB:ACA1_089960"/>
<dbReference type="InterPro" id="IPR011009">
    <property type="entry name" value="Kinase-like_dom_sf"/>
</dbReference>
<dbReference type="STRING" id="1257118.L8GVS6"/>
<dbReference type="InterPro" id="IPR008271">
    <property type="entry name" value="Ser/Thr_kinase_AS"/>
</dbReference>
<feature type="domain" description="SH2" evidence="11">
    <location>
        <begin position="512"/>
        <end position="584"/>
    </location>
</feature>
<dbReference type="GO" id="GO:0005524">
    <property type="term" value="F:ATP binding"/>
    <property type="evidence" value="ECO:0007669"/>
    <property type="project" value="UniProtKB-UniRule"/>
</dbReference>
<sequence>MEILDEIDRTRHQQKALDADVEAACKRMIDKKFDNKLLDELESLEKQEVDLENKHMRLCRDYLTLKQKVRREVLKKEKDKLAVPAIVVDEILDSASLSVIETRVFGKSTKSYLTKGEELTHDLSTWELDPSEIKVFEKQKLGKGTFGSVVKGQLRGKTVAVKTIDANWKSDGEVHTKILDDFRNECAVMTKLLHPNVLLLMGVCLEPEQGKLIMVTELMPRGSVFDLLHNSDDEISFKQRMRFARDTALGVNWLHLSNPPILHLDLKTQNILVDENWVAKVADFGLSRIKKKDQKGAVGSPLYMAPEVLAEQPYSEKADVYSFGIILWELLTQMIPYEDKDFETVADVFRYVVKQQKRPTMPDHCPARLAKLIGACLEHDPRKRPSFKTILEGQVLDEIMLDAIISDANSLAREFWLKSFKTREGTIRDSVPWKEFAKTFIKYCSIQLPKKTTWKDALIIKALHLVLVPNAADSTGGQVSIEDFGNVLEWFGPFTPDETFPKRVQDIIKMNGFYGDITSENAERQMAGKKVGTYIIRFSSKPGYYTVTAMESEGQLKHYRIKHRAGSGFTLGSQEYPTLKELLKARKKDLGLKRALMGSKYAQLFVAHDSHMDADYARLAD</sequence>
<dbReference type="Gene3D" id="3.30.505.10">
    <property type="entry name" value="SH2 domain"/>
    <property type="match status" value="1"/>
</dbReference>
<dbReference type="Gene3D" id="1.10.510.10">
    <property type="entry name" value="Transferase(Phosphotransferase) domain 1"/>
    <property type="match status" value="1"/>
</dbReference>
<evidence type="ECO:0000256" key="5">
    <source>
        <dbReference type="ARBA" id="ARBA00022840"/>
    </source>
</evidence>
<feature type="domain" description="Protein kinase" evidence="12">
    <location>
        <begin position="135"/>
        <end position="400"/>
    </location>
</feature>
<evidence type="ECO:0000313" key="13">
    <source>
        <dbReference type="EMBL" id="ELR16698.1"/>
    </source>
</evidence>
<dbReference type="PANTHER" id="PTHR44329:SF243">
    <property type="entry name" value="DUAL SPECIFICITY PROTEIN KINASE SHKB"/>
    <property type="match status" value="1"/>
</dbReference>
<keyword evidence="14" id="KW-1185">Reference proteome</keyword>
<dbReference type="SMART" id="SM00252">
    <property type="entry name" value="SH2"/>
    <property type="match status" value="1"/>
</dbReference>
<dbReference type="OrthoDB" id="14598at2759"/>
<dbReference type="PANTHER" id="PTHR44329">
    <property type="entry name" value="SERINE/THREONINE-PROTEIN KINASE TNNI3K-RELATED"/>
    <property type="match status" value="1"/>
</dbReference>
<dbReference type="SUPFAM" id="SSF55550">
    <property type="entry name" value="SH2 domain"/>
    <property type="match status" value="1"/>
</dbReference>
<dbReference type="SUPFAM" id="SSF56112">
    <property type="entry name" value="Protein kinase-like (PK-like)"/>
    <property type="match status" value="1"/>
</dbReference>
<feature type="binding site" evidence="9">
    <location>
        <position position="162"/>
    </location>
    <ligand>
        <name>ATP</name>
        <dbReference type="ChEBI" id="CHEBI:30616"/>
    </ligand>
</feature>
<dbReference type="InterPro" id="IPR036860">
    <property type="entry name" value="SH2_dom_sf"/>
</dbReference>
<evidence type="ECO:0000259" key="12">
    <source>
        <dbReference type="PROSITE" id="PS50011"/>
    </source>
</evidence>
<dbReference type="InterPro" id="IPR000980">
    <property type="entry name" value="SH2"/>
</dbReference>
<dbReference type="EMBL" id="KB007985">
    <property type="protein sequence ID" value="ELR16698.1"/>
    <property type="molecule type" value="Genomic_DNA"/>
</dbReference>
<dbReference type="InterPro" id="IPR017441">
    <property type="entry name" value="Protein_kinase_ATP_BS"/>
</dbReference>
<dbReference type="Pfam" id="PF00017">
    <property type="entry name" value="SH2"/>
    <property type="match status" value="1"/>
</dbReference>
<dbReference type="PRINTS" id="PR00109">
    <property type="entry name" value="TYRKINASE"/>
</dbReference>
<dbReference type="Pfam" id="PF07714">
    <property type="entry name" value="PK_Tyr_Ser-Thr"/>
    <property type="match status" value="1"/>
</dbReference>
<evidence type="ECO:0000313" key="14">
    <source>
        <dbReference type="Proteomes" id="UP000011083"/>
    </source>
</evidence>
<evidence type="ECO:0000259" key="11">
    <source>
        <dbReference type="PROSITE" id="PS50001"/>
    </source>
</evidence>
<protein>
    <submittedName>
        <fullName evidence="13">Dual specificity protein kinase</fullName>
    </submittedName>
</protein>
<dbReference type="GO" id="GO:0004713">
    <property type="term" value="F:protein tyrosine kinase activity"/>
    <property type="evidence" value="ECO:0007669"/>
    <property type="project" value="UniProtKB-KW"/>
</dbReference>
<dbReference type="PROSITE" id="PS00108">
    <property type="entry name" value="PROTEIN_KINASE_ST"/>
    <property type="match status" value="1"/>
</dbReference>
<dbReference type="PROSITE" id="PS50001">
    <property type="entry name" value="SH2"/>
    <property type="match status" value="1"/>
</dbReference>
<dbReference type="InterPro" id="IPR001245">
    <property type="entry name" value="Ser-Thr/Tyr_kinase_cat_dom"/>
</dbReference>
<keyword evidence="1" id="KW-0723">Serine/threonine-protein kinase</keyword>
<dbReference type="AlphaFoldDB" id="L8GVS6"/>
<accession>L8GVS6</accession>
<evidence type="ECO:0000256" key="3">
    <source>
        <dbReference type="ARBA" id="ARBA00022741"/>
    </source>
</evidence>
<dbReference type="RefSeq" id="XP_004338711.1">
    <property type="nucleotide sequence ID" value="XM_004338663.1"/>
</dbReference>
<dbReference type="InterPro" id="IPR051681">
    <property type="entry name" value="Ser/Thr_Kinases-Pseudokinases"/>
</dbReference>
<evidence type="ECO:0000256" key="1">
    <source>
        <dbReference type="ARBA" id="ARBA00022527"/>
    </source>
</evidence>
<keyword evidence="2" id="KW-0808">Transferase</keyword>
<organism evidence="13 14">
    <name type="scientific">Acanthamoeba castellanii (strain ATCC 30010 / Neff)</name>
    <dbReference type="NCBI Taxonomy" id="1257118"/>
    <lineage>
        <taxon>Eukaryota</taxon>
        <taxon>Amoebozoa</taxon>
        <taxon>Discosea</taxon>
        <taxon>Longamoebia</taxon>
        <taxon>Centramoebida</taxon>
        <taxon>Acanthamoebidae</taxon>
        <taxon>Acanthamoeba</taxon>
    </lineage>
</organism>
<dbReference type="GO" id="GO:0004674">
    <property type="term" value="F:protein serine/threonine kinase activity"/>
    <property type="evidence" value="ECO:0007669"/>
    <property type="project" value="UniProtKB-KW"/>
</dbReference>
<proteinExistence type="predicted"/>
<reference evidence="13 14" key="1">
    <citation type="journal article" date="2013" name="Genome Biol.">
        <title>Genome of Acanthamoeba castellanii highlights extensive lateral gene transfer and early evolution of tyrosine kinase signaling.</title>
        <authorList>
            <person name="Clarke M."/>
            <person name="Lohan A.J."/>
            <person name="Liu B."/>
            <person name="Lagkouvardos I."/>
            <person name="Roy S."/>
            <person name="Zafar N."/>
            <person name="Bertelli C."/>
            <person name="Schilde C."/>
            <person name="Kianianmomeni A."/>
            <person name="Burglin T.R."/>
            <person name="Frech C."/>
            <person name="Turcotte B."/>
            <person name="Kopec K.O."/>
            <person name="Synnott J.M."/>
            <person name="Choo C."/>
            <person name="Paponov I."/>
            <person name="Finkler A."/>
            <person name="Soon Heng Tan C."/>
            <person name="Hutchins A.P."/>
            <person name="Weinmeier T."/>
            <person name="Rattei T."/>
            <person name="Chu J.S."/>
            <person name="Gimenez G."/>
            <person name="Irimia M."/>
            <person name="Rigden D.J."/>
            <person name="Fitzpatrick D.A."/>
            <person name="Lorenzo-Morales J."/>
            <person name="Bateman A."/>
            <person name="Chiu C.H."/>
            <person name="Tang P."/>
            <person name="Hegemann P."/>
            <person name="Fromm H."/>
            <person name="Raoult D."/>
            <person name="Greub G."/>
            <person name="Miranda-Saavedra D."/>
            <person name="Chen N."/>
            <person name="Nash P."/>
            <person name="Ginger M.L."/>
            <person name="Horn M."/>
            <person name="Schaap P."/>
            <person name="Caler L."/>
            <person name="Loftus B."/>
        </authorList>
    </citation>
    <scope>NUCLEOTIDE SEQUENCE [LARGE SCALE GENOMIC DNA]</scope>
    <source>
        <strain evidence="13 14">Neff</strain>
    </source>
</reference>
<dbReference type="CDD" id="cd13999">
    <property type="entry name" value="STKc_MAP3K-like"/>
    <property type="match status" value="1"/>
</dbReference>
<keyword evidence="6" id="KW-0829">Tyrosine-protein kinase</keyword>
<dbReference type="Proteomes" id="UP000011083">
    <property type="component" value="Unassembled WGS sequence"/>
</dbReference>
<keyword evidence="3 9" id="KW-0547">Nucleotide-binding</keyword>
<feature type="coiled-coil region" evidence="10">
    <location>
        <begin position="34"/>
        <end position="61"/>
    </location>
</feature>
<evidence type="ECO:0000256" key="6">
    <source>
        <dbReference type="ARBA" id="ARBA00023137"/>
    </source>
</evidence>
<comment type="function">
    <text evidence="7">Required for proper chemotaxis and phagocytosis; proper spatiotemporal control of F-actin levels in chemotaxing cells. Negative regulator of the PI3K (phosphatidylinositol 3 kinase) pathway. Predominantly phosphorylates serines and threonines and tyrosines at a lower level.</text>
</comment>
<evidence type="ECO:0000256" key="10">
    <source>
        <dbReference type="SAM" id="Coils"/>
    </source>
</evidence>
<keyword evidence="8" id="KW-0727">SH2 domain</keyword>
<keyword evidence="4 13" id="KW-0418">Kinase</keyword>
<dbReference type="PROSITE" id="PS00107">
    <property type="entry name" value="PROTEIN_KINASE_ATP"/>
    <property type="match status" value="1"/>
</dbReference>
<evidence type="ECO:0000256" key="2">
    <source>
        <dbReference type="ARBA" id="ARBA00022679"/>
    </source>
</evidence>
<dbReference type="KEGG" id="acan:ACA1_089960"/>
<dbReference type="GeneID" id="14917399"/>
<evidence type="ECO:0000256" key="7">
    <source>
        <dbReference type="ARBA" id="ARBA00025089"/>
    </source>
</evidence>
<dbReference type="SMART" id="SM00220">
    <property type="entry name" value="S_TKc"/>
    <property type="match status" value="1"/>
</dbReference>